<dbReference type="SUPFAM" id="SSF51735">
    <property type="entry name" value="NAD(P)-binding Rossmann-fold domains"/>
    <property type="match status" value="1"/>
</dbReference>
<dbReference type="PANTHER" id="PTHR43976:SF16">
    <property type="entry name" value="SHORT-CHAIN DEHYDROGENASE_REDUCTASE FAMILY PROTEIN"/>
    <property type="match status" value="1"/>
</dbReference>
<dbReference type="Pfam" id="PF00106">
    <property type="entry name" value="adh_short"/>
    <property type="match status" value="1"/>
</dbReference>
<dbReference type="InterPro" id="IPR051911">
    <property type="entry name" value="SDR_oxidoreductase"/>
</dbReference>
<keyword evidence="6" id="KW-1185">Reference proteome</keyword>
<dbReference type="PROSITE" id="PS00061">
    <property type="entry name" value="ADH_SHORT"/>
    <property type="match status" value="1"/>
</dbReference>
<evidence type="ECO:0000256" key="3">
    <source>
        <dbReference type="ARBA" id="ARBA00023002"/>
    </source>
</evidence>
<evidence type="ECO:0000313" key="6">
    <source>
        <dbReference type="Proteomes" id="UP000245768"/>
    </source>
</evidence>
<reference evidence="5" key="1">
    <citation type="journal article" date="2018" name="Mol. Biol. Evol.">
        <title>Broad Genomic Sampling Reveals a Smut Pathogenic Ancestry of the Fungal Clade Ustilaginomycotina.</title>
        <authorList>
            <person name="Kijpornyongpan T."/>
            <person name="Mondo S.J."/>
            <person name="Barry K."/>
            <person name="Sandor L."/>
            <person name="Lee J."/>
            <person name="Lipzen A."/>
            <person name="Pangilinan J."/>
            <person name="LaButti K."/>
            <person name="Hainaut M."/>
            <person name="Henrissat B."/>
            <person name="Grigoriev I.V."/>
            <person name="Spatafora J.W."/>
            <person name="Aime M.C."/>
        </authorList>
    </citation>
    <scope>NUCLEOTIDE SEQUENCE [LARGE SCALE GENOMIC DNA]</scope>
    <source>
        <strain evidence="5">MCA 4198</strain>
    </source>
</reference>
<dbReference type="InterPro" id="IPR002347">
    <property type="entry name" value="SDR_fam"/>
</dbReference>
<evidence type="ECO:0000256" key="1">
    <source>
        <dbReference type="ARBA" id="ARBA00006484"/>
    </source>
</evidence>
<dbReference type="InParanoid" id="A0A316YBQ6"/>
<dbReference type="Proteomes" id="UP000245768">
    <property type="component" value="Unassembled WGS sequence"/>
</dbReference>
<keyword evidence="3" id="KW-0560">Oxidoreductase</keyword>
<gene>
    <name evidence="5" type="ORF">FA10DRAFT_269590</name>
</gene>
<dbReference type="InterPro" id="IPR020904">
    <property type="entry name" value="Sc_DH/Rdtase_CS"/>
</dbReference>
<evidence type="ECO:0000256" key="4">
    <source>
        <dbReference type="RuleBase" id="RU000363"/>
    </source>
</evidence>
<evidence type="ECO:0000313" key="5">
    <source>
        <dbReference type="EMBL" id="PWN86957.1"/>
    </source>
</evidence>
<dbReference type="PRINTS" id="PR00080">
    <property type="entry name" value="SDRFAMILY"/>
</dbReference>
<dbReference type="GO" id="GO:0016491">
    <property type="term" value="F:oxidoreductase activity"/>
    <property type="evidence" value="ECO:0007669"/>
    <property type="project" value="UniProtKB-KW"/>
</dbReference>
<dbReference type="OrthoDB" id="1274115at2759"/>
<dbReference type="FunCoup" id="A0A316YBQ6">
    <property type="interactions" value="264"/>
</dbReference>
<name>A0A316YBQ6_9BASI</name>
<dbReference type="PRINTS" id="PR00081">
    <property type="entry name" value="GDHRDH"/>
</dbReference>
<comment type="similarity">
    <text evidence="1 4">Belongs to the short-chain dehydrogenases/reductases (SDR) family.</text>
</comment>
<dbReference type="EMBL" id="KZ819641">
    <property type="protein sequence ID" value="PWN86957.1"/>
    <property type="molecule type" value="Genomic_DNA"/>
</dbReference>
<sequence length="280" mass="30506">MPGKVFFVTGTSTGFGHYLVKHALARGDYAVATARNAAKLTGFEGATDANFLPVSLDVTDTKSIDAAFKAALDKFKRIDVVVNNAGFGLSGPFETYTDEQIRQQMEVNFFGLVNCTRRALEVMRGQKTGGVIQQVTSIGGLNGVPTFSVYCASKFAVEGFTEALSKELKPEWGIKLTLIEPGGFRTSWSGDNMIFGDKNVPAYDHLDARQLMAKRHGTQVGDAAKAAVQMYELALEQEPPLRIVLGSDAHKTLSDRLEAQQKLVKDNVKRSLATDYEEGK</sequence>
<dbReference type="Gene3D" id="3.40.50.720">
    <property type="entry name" value="NAD(P)-binding Rossmann-like Domain"/>
    <property type="match status" value="1"/>
</dbReference>
<dbReference type="CDD" id="cd05374">
    <property type="entry name" value="17beta-HSD-like_SDR_c"/>
    <property type="match status" value="1"/>
</dbReference>
<dbReference type="PANTHER" id="PTHR43976">
    <property type="entry name" value="SHORT CHAIN DEHYDROGENASE"/>
    <property type="match status" value="1"/>
</dbReference>
<dbReference type="STRING" id="215250.A0A316YBQ6"/>
<dbReference type="InterPro" id="IPR036291">
    <property type="entry name" value="NAD(P)-bd_dom_sf"/>
</dbReference>
<keyword evidence="2" id="KW-0521">NADP</keyword>
<evidence type="ECO:0000256" key="2">
    <source>
        <dbReference type="ARBA" id="ARBA00022857"/>
    </source>
</evidence>
<accession>A0A316YBQ6</accession>
<protein>
    <submittedName>
        <fullName evidence="5">NAD(P)-binding protein</fullName>
    </submittedName>
</protein>
<organism evidence="5 6">
    <name type="scientific">Acaromyces ingoldii</name>
    <dbReference type="NCBI Taxonomy" id="215250"/>
    <lineage>
        <taxon>Eukaryota</taxon>
        <taxon>Fungi</taxon>
        <taxon>Dikarya</taxon>
        <taxon>Basidiomycota</taxon>
        <taxon>Ustilaginomycotina</taxon>
        <taxon>Exobasidiomycetes</taxon>
        <taxon>Exobasidiales</taxon>
        <taxon>Cryptobasidiaceae</taxon>
        <taxon>Acaromyces</taxon>
    </lineage>
</organism>
<proteinExistence type="inferred from homology"/>
<dbReference type="RefSeq" id="XP_025374155.1">
    <property type="nucleotide sequence ID" value="XM_025522807.1"/>
</dbReference>
<dbReference type="AlphaFoldDB" id="A0A316YBQ6"/>
<dbReference type="GeneID" id="37044723"/>